<name>A0A9D1T9P0_9FIRM</name>
<comment type="caution">
    <text evidence="2">The sequence shown here is derived from an EMBL/GenBank/DDBJ whole genome shotgun (WGS) entry which is preliminary data.</text>
</comment>
<proteinExistence type="predicted"/>
<dbReference type="InterPro" id="IPR018768">
    <property type="entry name" value="DUF2344"/>
</dbReference>
<evidence type="ECO:0000313" key="2">
    <source>
        <dbReference type="EMBL" id="HIV24193.1"/>
    </source>
</evidence>
<feature type="domain" description="DUF2344" evidence="1">
    <location>
        <begin position="2"/>
        <end position="185"/>
    </location>
</feature>
<reference evidence="2" key="1">
    <citation type="submission" date="2020-10" db="EMBL/GenBank/DDBJ databases">
        <authorList>
            <person name="Gilroy R."/>
        </authorList>
    </citation>
    <scope>NUCLEOTIDE SEQUENCE</scope>
    <source>
        <strain evidence="2">CHK188-20938</strain>
    </source>
</reference>
<dbReference type="Pfam" id="PF10105">
    <property type="entry name" value="DUF2344"/>
    <property type="match status" value="1"/>
</dbReference>
<protein>
    <submittedName>
        <fullName evidence="2">DUF2344 domain-containing protein</fullName>
    </submittedName>
</protein>
<sequence length="232" mass="26042">MRLRIKFSKTGSMKFIGHLDIMRYFQKALRRAGIDVAFSGGFSPHMLMSFAQPLGLGATSSGEYFDLDVNSCGTTAEIREKLNAQMVPEIQVLQVVKIPEDRASKGMTLVAAADYLVRFRDPSLLPEHWREELQKFLGQEQIFVIKSGKNGEKEWDIRPFLYQMEAREDGLFLRLSAGSQNNLKPETAAEAFAAFLGVRLPEHALMIHREELYAETAAGGFIPLGELGEELE</sequence>
<accession>A0A9D1T9P0</accession>
<dbReference type="AlphaFoldDB" id="A0A9D1T9P0"/>
<dbReference type="Proteomes" id="UP000824169">
    <property type="component" value="Unassembled WGS sequence"/>
</dbReference>
<gene>
    <name evidence="2" type="ORF">IAB71_00135</name>
</gene>
<dbReference type="NCBIfam" id="TIGR03936">
    <property type="entry name" value="sam_1_link_chp"/>
    <property type="match status" value="1"/>
</dbReference>
<organism evidence="2 3">
    <name type="scientific">Candidatus Scatomonas pullistercoris</name>
    <dbReference type="NCBI Taxonomy" id="2840920"/>
    <lineage>
        <taxon>Bacteria</taxon>
        <taxon>Bacillati</taxon>
        <taxon>Bacillota</taxon>
        <taxon>Clostridia</taxon>
        <taxon>Lachnospirales</taxon>
        <taxon>Lachnospiraceae</taxon>
        <taxon>Lachnospiraceae incertae sedis</taxon>
        <taxon>Candidatus Scatomonas</taxon>
    </lineage>
</organism>
<dbReference type="EMBL" id="DVOO01000002">
    <property type="protein sequence ID" value="HIV24193.1"/>
    <property type="molecule type" value="Genomic_DNA"/>
</dbReference>
<evidence type="ECO:0000313" key="3">
    <source>
        <dbReference type="Proteomes" id="UP000824169"/>
    </source>
</evidence>
<evidence type="ECO:0000259" key="1">
    <source>
        <dbReference type="Pfam" id="PF10105"/>
    </source>
</evidence>
<reference evidence="2" key="2">
    <citation type="journal article" date="2021" name="PeerJ">
        <title>Extensive microbial diversity within the chicken gut microbiome revealed by metagenomics and culture.</title>
        <authorList>
            <person name="Gilroy R."/>
            <person name="Ravi A."/>
            <person name="Getino M."/>
            <person name="Pursley I."/>
            <person name="Horton D.L."/>
            <person name="Alikhan N.F."/>
            <person name="Baker D."/>
            <person name="Gharbi K."/>
            <person name="Hall N."/>
            <person name="Watson M."/>
            <person name="Adriaenssens E.M."/>
            <person name="Foster-Nyarko E."/>
            <person name="Jarju S."/>
            <person name="Secka A."/>
            <person name="Antonio M."/>
            <person name="Oren A."/>
            <person name="Chaudhuri R.R."/>
            <person name="La Ragione R."/>
            <person name="Hildebrand F."/>
            <person name="Pallen M.J."/>
        </authorList>
    </citation>
    <scope>NUCLEOTIDE SEQUENCE</scope>
    <source>
        <strain evidence="2">CHK188-20938</strain>
    </source>
</reference>